<dbReference type="PANTHER" id="PTHR43229">
    <property type="entry name" value="NODULATION PROTEIN J"/>
    <property type="match status" value="1"/>
</dbReference>
<evidence type="ECO:0000256" key="2">
    <source>
        <dbReference type="ARBA" id="ARBA00022692"/>
    </source>
</evidence>
<evidence type="ECO:0000256" key="3">
    <source>
        <dbReference type="ARBA" id="ARBA00022989"/>
    </source>
</evidence>
<dbReference type="InterPro" id="IPR000412">
    <property type="entry name" value="ABC_2_transport"/>
</dbReference>
<keyword evidence="3 6" id="KW-1133">Transmembrane helix</keyword>
<evidence type="ECO:0000256" key="1">
    <source>
        <dbReference type="ARBA" id="ARBA00004141"/>
    </source>
</evidence>
<dbReference type="PANTHER" id="PTHR43229:SF2">
    <property type="entry name" value="NODULATION PROTEIN J"/>
    <property type="match status" value="1"/>
</dbReference>
<feature type="transmembrane region" description="Helical" evidence="6">
    <location>
        <begin position="178"/>
        <end position="196"/>
    </location>
</feature>
<feature type="transmembrane region" description="Helical" evidence="6">
    <location>
        <begin position="234"/>
        <end position="253"/>
    </location>
</feature>
<evidence type="ECO:0000259" key="7">
    <source>
        <dbReference type="PROSITE" id="PS51012"/>
    </source>
</evidence>
<evidence type="ECO:0000256" key="6">
    <source>
        <dbReference type="RuleBase" id="RU361157"/>
    </source>
</evidence>
<keyword evidence="9" id="KW-1185">Reference proteome</keyword>
<evidence type="ECO:0000313" key="8">
    <source>
        <dbReference type="EMBL" id="MDR7085249.1"/>
    </source>
</evidence>
<dbReference type="InterPro" id="IPR047817">
    <property type="entry name" value="ABC2_TM_bact-type"/>
</dbReference>
<proteinExistence type="inferred from homology"/>
<dbReference type="Proteomes" id="UP001257739">
    <property type="component" value="Unassembled WGS sequence"/>
</dbReference>
<dbReference type="PROSITE" id="PS51012">
    <property type="entry name" value="ABC_TM2"/>
    <property type="match status" value="1"/>
</dbReference>
<sequence>MSTITHTLVDSRTMLRRNLLHAKRYPSLTLIVAALPIVFLLLFVFVLGDTLGAGLGGGGGRGDYLKYVIPGILVMGIAGGAQGTAISVAMDKTEGIIARFRTMAISRAAVLTGHVLGSLIQTAIGIMVVVAVALAIGFRPSANPMEWLGAIGMLALITFALTWLSVAMGMWCKTVEGASNLPMPLMLLPFFGSGFAPTEGMPAGVRWFSENQPFTPMIETLRGLLTGTPIGNDWIYAIGWCLVIAAIGYAWALKSYSKDHTS</sequence>
<comment type="caution">
    <text evidence="8">The sequence shown here is derived from an EMBL/GenBank/DDBJ whole genome shotgun (WGS) entry which is preliminary data.</text>
</comment>
<keyword evidence="2 6" id="KW-0812">Transmembrane</keyword>
<keyword evidence="5" id="KW-0046">Antibiotic resistance</keyword>
<feature type="transmembrane region" description="Helical" evidence="6">
    <location>
        <begin position="147"/>
        <end position="166"/>
    </location>
</feature>
<dbReference type="InterPro" id="IPR051784">
    <property type="entry name" value="Nod_factor_ABC_transporter"/>
</dbReference>
<accession>A0ABU1UJ87</accession>
<evidence type="ECO:0000256" key="4">
    <source>
        <dbReference type="ARBA" id="ARBA00023136"/>
    </source>
</evidence>
<feature type="transmembrane region" description="Helical" evidence="6">
    <location>
        <begin position="111"/>
        <end position="135"/>
    </location>
</feature>
<comment type="subcellular location">
    <subcellularLocation>
        <location evidence="6">Cell membrane</location>
        <topology evidence="6">Multi-pass membrane protein</topology>
    </subcellularLocation>
    <subcellularLocation>
        <location evidence="1">Membrane</location>
        <topology evidence="1">Multi-pass membrane protein</topology>
    </subcellularLocation>
</comment>
<organism evidence="8 9">
    <name type="scientific">Aeromicrobium panaciterrae</name>
    <dbReference type="NCBI Taxonomy" id="363861"/>
    <lineage>
        <taxon>Bacteria</taxon>
        <taxon>Bacillati</taxon>
        <taxon>Actinomycetota</taxon>
        <taxon>Actinomycetes</taxon>
        <taxon>Propionibacteriales</taxon>
        <taxon>Nocardioidaceae</taxon>
        <taxon>Aeromicrobium</taxon>
    </lineage>
</organism>
<feature type="transmembrane region" description="Helical" evidence="6">
    <location>
        <begin position="67"/>
        <end position="90"/>
    </location>
</feature>
<comment type="similarity">
    <text evidence="6">Belongs to the ABC-2 integral membrane protein family.</text>
</comment>
<gene>
    <name evidence="8" type="ORF">J2X11_000088</name>
</gene>
<protein>
    <recommendedName>
        <fullName evidence="6">Transport permease protein</fullName>
    </recommendedName>
</protein>
<feature type="transmembrane region" description="Helical" evidence="6">
    <location>
        <begin position="25"/>
        <end position="47"/>
    </location>
</feature>
<dbReference type="PIRSF" id="PIRSF006648">
    <property type="entry name" value="DrrB"/>
    <property type="match status" value="1"/>
</dbReference>
<dbReference type="EMBL" id="JAVDWH010000001">
    <property type="protein sequence ID" value="MDR7085249.1"/>
    <property type="molecule type" value="Genomic_DNA"/>
</dbReference>
<feature type="domain" description="ABC transmembrane type-2" evidence="7">
    <location>
        <begin position="27"/>
        <end position="259"/>
    </location>
</feature>
<name>A0ABU1UJ87_9ACTN</name>
<keyword evidence="6" id="KW-0813">Transport</keyword>
<dbReference type="InterPro" id="IPR013525">
    <property type="entry name" value="ABC2_TM"/>
</dbReference>
<keyword evidence="4 6" id="KW-0472">Membrane</keyword>
<reference evidence="8 9" key="1">
    <citation type="submission" date="2023-07" db="EMBL/GenBank/DDBJ databases">
        <title>Sorghum-associated microbial communities from plants grown in Nebraska, USA.</title>
        <authorList>
            <person name="Schachtman D."/>
        </authorList>
    </citation>
    <scope>NUCLEOTIDE SEQUENCE [LARGE SCALE GENOMIC DNA]</scope>
    <source>
        <strain evidence="8 9">BE248</strain>
    </source>
</reference>
<dbReference type="Pfam" id="PF01061">
    <property type="entry name" value="ABC2_membrane"/>
    <property type="match status" value="1"/>
</dbReference>
<dbReference type="RefSeq" id="WP_309965206.1">
    <property type="nucleotide sequence ID" value="NZ_JAVDWH010000001.1"/>
</dbReference>
<keyword evidence="6" id="KW-1003">Cell membrane</keyword>
<evidence type="ECO:0000256" key="5">
    <source>
        <dbReference type="ARBA" id="ARBA00023251"/>
    </source>
</evidence>
<evidence type="ECO:0000313" key="9">
    <source>
        <dbReference type="Proteomes" id="UP001257739"/>
    </source>
</evidence>